<keyword evidence="3" id="KW-0597">Phosphoprotein</keyword>
<dbReference type="InterPro" id="IPR003594">
    <property type="entry name" value="HATPase_dom"/>
</dbReference>
<evidence type="ECO:0000256" key="7">
    <source>
        <dbReference type="ARBA" id="ARBA00022840"/>
    </source>
</evidence>
<evidence type="ECO:0000256" key="5">
    <source>
        <dbReference type="ARBA" id="ARBA00022741"/>
    </source>
</evidence>
<evidence type="ECO:0000256" key="2">
    <source>
        <dbReference type="ARBA" id="ARBA00012438"/>
    </source>
</evidence>
<evidence type="ECO:0000313" key="13">
    <source>
        <dbReference type="EMBL" id="GIN59292.1"/>
    </source>
</evidence>
<dbReference type="PRINTS" id="PR00344">
    <property type="entry name" value="BCTRLSENSOR"/>
</dbReference>
<comment type="caution">
    <text evidence="13">The sequence shown here is derived from an EMBL/GenBank/DDBJ whole genome shotgun (WGS) entry which is preliminary data.</text>
</comment>
<reference evidence="13 14" key="1">
    <citation type="submission" date="2021-03" db="EMBL/GenBank/DDBJ databases">
        <title>Antimicrobial resistance genes in bacteria isolated from Japanese honey, and their potential for conferring macrolide and lincosamide resistance in the American foulbrood pathogen Paenibacillus larvae.</title>
        <authorList>
            <person name="Okamoto M."/>
            <person name="Kumagai M."/>
            <person name="Kanamori H."/>
            <person name="Takamatsu D."/>
        </authorList>
    </citation>
    <scope>NUCLEOTIDE SEQUENCE [LARGE SCALE GENOMIC DNA]</scope>
    <source>
        <strain evidence="13 14">J8TS2</strain>
    </source>
</reference>
<dbReference type="PROSITE" id="PS50112">
    <property type="entry name" value="PAS"/>
    <property type="match status" value="2"/>
</dbReference>
<dbReference type="EMBL" id="BORB01000040">
    <property type="protein sequence ID" value="GIN59292.1"/>
    <property type="molecule type" value="Genomic_DNA"/>
</dbReference>
<dbReference type="Gene3D" id="3.30.565.10">
    <property type="entry name" value="Histidine kinase-like ATPase, C-terminal domain"/>
    <property type="match status" value="1"/>
</dbReference>
<feature type="domain" description="PAS" evidence="11">
    <location>
        <begin position="127"/>
        <end position="199"/>
    </location>
</feature>
<keyword evidence="5" id="KW-0547">Nucleotide-binding</keyword>
<keyword evidence="8" id="KW-0902">Two-component regulatory system</keyword>
<dbReference type="Gene3D" id="1.10.287.130">
    <property type="match status" value="1"/>
</dbReference>
<dbReference type="RefSeq" id="WP_158322215.1">
    <property type="nucleotide sequence ID" value="NZ_BORB01000040.1"/>
</dbReference>
<dbReference type="InterPro" id="IPR004358">
    <property type="entry name" value="Sig_transdc_His_kin-like_C"/>
</dbReference>
<accession>A0ABQ4KMZ2</accession>
<protein>
    <recommendedName>
        <fullName evidence="2">histidine kinase</fullName>
        <ecNumber evidence="2">2.7.13.3</ecNumber>
    </recommendedName>
</protein>
<evidence type="ECO:0000256" key="3">
    <source>
        <dbReference type="ARBA" id="ARBA00022553"/>
    </source>
</evidence>
<dbReference type="InterPro" id="IPR000700">
    <property type="entry name" value="PAS-assoc_C"/>
</dbReference>
<dbReference type="InterPro" id="IPR013767">
    <property type="entry name" value="PAS_fold"/>
</dbReference>
<dbReference type="InterPro" id="IPR036890">
    <property type="entry name" value="HATPase_C_sf"/>
</dbReference>
<dbReference type="PANTHER" id="PTHR43065">
    <property type="entry name" value="SENSOR HISTIDINE KINASE"/>
    <property type="match status" value="1"/>
</dbReference>
<dbReference type="SMART" id="SM00387">
    <property type="entry name" value="HATPase_c"/>
    <property type="match status" value="1"/>
</dbReference>
<dbReference type="PROSITE" id="PS50109">
    <property type="entry name" value="HIS_KIN"/>
    <property type="match status" value="1"/>
</dbReference>
<evidence type="ECO:0000259" key="11">
    <source>
        <dbReference type="PROSITE" id="PS50112"/>
    </source>
</evidence>
<evidence type="ECO:0000256" key="9">
    <source>
        <dbReference type="SAM" id="Coils"/>
    </source>
</evidence>
<dbReference type="Pfam" id="PF00989">
    <property type="entry name" value="PAS"/>
    <property type="match status" value="1"/>
</dbReference>
<dbReference type="PROSITE" id="PS50113">
    <property type="entry name" value="PAC"/>
    <property type="match status" value="2"/>
</dbReference>
<evidence type="ECO:0000256" key="4">
    <source>
        <dbReference type="ARBA" id="ARBA00022679"/>
    </source>
</evidence>
<dbReference type="InterPro" id="IPR005467">
    <property type="entry name" value="His_kinase_dom"/>
</dbReference>
<feature type="coiled-coil region" evidence="9">
    <location>
        <begin position="117"/>
        <end position="144"/>
    </location>
</feature>
<keyword evidence="14" id="KW-1185">Reference proteome</keyword>
<dbReference type="Pfam" id="PF02518">
    <property type="entry name" value="HATPase_c"/>
    <property type="match status" value="1"/>
</dbReference>
<feature type="domain" description="PAC" evidence="12">
    <location>
        <begin position="78"/>
        <end position="126"/>
    </location>
</feature>
<dbReference type="InterPro" id="IPR013655">
    <property type="entry name" value="PAS_fold_3"/>
</dbReference>
<dbReference type="PANTHER" id="PTHR43065:SF34">
    <property type="entry name" value="SPORULATION KINASE A"/>
    <property type="match status" value="1"/>
</dbReference>
<dbReference type="Proteomes" id="UP000679950">
    <property type="component" value="Unassembled WGS sequence"/>
</dbReference>
<dbReference type="SMART" id="SM00091">
    <property type="entry name" value="PAS"/>
    <property type="match status" value="2"/>
</dbReference>
<organism evidence="13 14">
    <name type="scientific">Lederbergia ruris</name>
    <dbReference type="NCBI Taxonomy" id="217495"/>
    <lineage>
        <taxon>Bacteria</taxon>
        <taxon>Bacillati</taxon>
        <taxon>Bacillota</taxon>
        <taxon>Bacilli</taxon>
        <taxon>Bacillales</taxon>
        <taxon>Bacillaceae</taxon>
        <taxon>Lederbergia</taxon>
    </lineage>
</organism>
<gene>
    <name evidence="13" type="ORF">J8TS2_36110</name>
</gene>
<evidence type="ECO:0000256" key="8">
    <source>
        <dbReference type="ARBA" id="ARBA00023012"/>
    </source>
</evidence>
<comment type="catalytic activity">
    <reaction evidence="1">
        <text>ATP + protein L-histidine = ADP + protein N-phospho-L-histidine.</text>
        <dbReference type="EC" id="2.7.13.3"/>
    </reaction>
</comment>
<dbReference type="InterPro" id="IPR000014">
    <property type="entry name" value="PAS"/>
</dbReference>
<dbReference type="SUPFAM" id="SSF47384">
    <property type="entry name" value="Homodimeric domain of signal transducing histidine kinase"/>
    <property type="match status" value="1"/>
</dbReference>
<dbReference type="Gene3D" id="3.30.450.20">
    <property type="entry name" value="PAS domain"/>
    <property type="match status" value="2"/>
</dbReference>
<name>A0ABQ4KMZ2_9BACI</name>
<dbReference type="SUPFAM" id="SSF55874">
    <property type="entry name" value="ATPase domain of HSP90 chaperone/DNA topoisomerase II/histidine kinase"/>
    <property type="match status" value="1"/>
</dbReference>
<dbReference type="InterPro" id="IPR003661">
    <property type="entry name" value="HisK_dim/P_dom"/>
</dbReference>
<dbReference type="CDD" id="cd00075">
    <property type="entry name" value="HATPase"/>
    <property type="match status" value="1"/>
</dbReference>
<feature type="domain" description="Histidine kinase" evidence="10">
    <location>
        <begin position="261"/>
        <end position="464"/>
    </location>
</feature>
<proteinExistence type="predicted"/>
<dbReference type="Pfam" id="PF08447">
    <property type="entry name" value="PAS_3"/>
    <property type="match status" value="1"/>
</dbReference>
<dbReference type="InterPro" id="IPR035965">
    <property type="entry name" value="PAS-like_dom_sf"/>
</dbReference>
<evidence type="ECO:0000256" key="6">
    <source>
        <dbReference type="ARBA" id="ARBA00022777"/>
    </source>
</evidence>
<feature type="domain" description="PAC" evidence="12">
    <location>
        <begin position="198"/>
        <end position="248"/>
    </location>
</feature>
<keyword evidence="4" id="KW-0808">Transferase</keyword>
<evidence type="ECO:0000259" key="12">
    <source>
        <dbReference type="PROSITE" id="PS50113"/>
    </source>
</evidence>
<dbReference type="InterPro" id="IPR036097">
    <property type="entry name" value="HisK_dim/P_sf"/>
</dbReference>
<dbReference type="CDD" id="cd00130">
    <property type="entry name" value="PAS"/>
    <property type="match status" value="2"/>
</dbReference>
<dbReference type="NCBIfam" id="TIGR00229">
    <property type="entry name" value="sensory_box"/>
    <property type="match status" value="2"/>
</dbReference>
<dbReference type="EC" id="2.7.13.3" evidence="2"/>
<evidence type="ECO:0000256" key="1">
    <source>
        <dbReference type="ARBA" id="ARBA00000085"/>
    </source>
</evidence>
<dbReference type="SMART" id="SM00388">
    <property type="entry name" value="HisKA"/>
    <property type="match status" value="1"/>
</dbReference>
<evidence type="ECO:0000259" key="10">
    <source>
        <dbReference type="PROSITE" id="PS50109"/>
    </source>
</evidence>
<sequence length="475" mass="54076">MNNADLFHELEISQAMIYYSDILFSSVTVNGQFTYVSPPFLKFSGYRQEELKDASLIDFLHPNDKNLWEGVDPTHPPEKLHYRLCRKEGDYVWLETTLIPNEGQKGFTCISRNITDQIAIKERLEEQEEKYRQLVENLNDTVGIITKDGDWIYINKSGKKLFGVTRREEIIGRTVFEFLSPESSQALKDLLLKNELNQSLELTVNRCDGQIKYVLIKLIPAIHKGRETFQIQIRDLTDQKKAEEMMDRTEKLSVVGQLAASIAHEIRNPLTVIKGFIQLLNQMKNIQYLEVVLGELKRIEEIINDLLVLAKPQSSKMEKLNLKELLESTIAFFQSEALLHDIDIQTNIDLADPNITGEANRLKQVFINILKNASEAMPDGGRIDLSAQKLQDGRIVIKIEDNGPGIPEERMQNLGQPFYSTKEKGTGLGLMICYRIIKNHGGDMEIKSKVNEGTTVHIFLPEKGTLPSESDEKGS</sequence>
<keyword evidence="7" id="KW-0067">ATP-binding</keyword>
<keyword evidence="9" id="KW-0175">Coiled coil</keyword>
<keyword evidence="6" id="KW-0418">Kinase</keyword>
<feature type="domain" description="PAS" evidence="11">
    <location>
        <begin position="27"/>
        <end position="66"/>
    </location>
</feature>
<dbReference type="Pfam" id="PF00512">
    <property type="entry name" value="HisKA"/>
    <property type="match status" value="1"/>
</dbReference>
<evidence type="ECO:0000313" key="14">
    <source>
        <dbReference type="Proteomes" id="UP000679950"/>
    </source>
</evidence>
<dbReference type="SUPFAM" id="SSF55785">
    <property type="entry name" value="PYP-like sensor domain (PAS domain)"/>
    <property type="match status" value="2"/>
</dbReference>
<dbReference type="CDD" id="cd00082">
    <property type="entry name" value="HisKA"/>
    <property type="match status" value="1"/>
</dbReference>